<feature type="domain" description="Nicotinate phosphoribosyltransferase C-terminal" evidence="12">
    <location>
        <begin position="353"/>
        <end position="456"/>
    </location>
</feature>
<evidence type="ECO:0000256" key="9">
    <source>
        <dbReference type="RuleBase" id="RU365100"/>
    </source>
</evidence>
<reference evidence="13" key="1">
    <citation type="journal article" date="2014" name="Int. J. Syst. Evol. Microbiol.">
        <title>Complete genome sequence of Corynebacterium casei LMG S-19264T (=DSM 44701T), isolated from a smear-ripened cheese.</title>
        <authorList>
            <consortium name="US DOE Joint Genome Institute (JGI-PGF)"/>
            <person name="Walter F."/>
            <person name="Albersmeier A."/>
            <person name="Kalinowski J."/>
            <person name="Ruckert C."/>
        </authorList>
    </citation>
    <scope>NUCLEOTIDE SEQUENCE</scope>
    <source>
        <strain evidence="13">CGMCC 1.12181</strain>
    </source>
</reference>
<comment type="caution">
    <text evidence="13">The sequence shown here is derived from an EMBL/GenBank/DDBJ whole genome shotgun (WGS) entry which is preliminary data.</text>
</comment>
<dbReference type="NCBIfam" id="NF009131">
    <property type="entry name" value="PRK12484.1"/>
    <property type="match status" value="1"/>
</dbReference>
<evidence type="ECO:0000259" key="12">
    <source>
        <dbReference type="Pfam" id="PF17956"/>
    </source>
</evidence>
<name>A0A917CYD0_9GAMM</name>
<keyword evidence="14" id="KW-1185">Reference proteome</keyword>
<dbReference type="AlphaFoldDB" id="A0A917CYD0"/>
<dbReference type="InterPro" id="IPR007229">
    <property type="entry name" value="Nic_PRibTrfase-Fam"/>
</dbReference>
<dbReference type="CDD" id="cd01570">
    <property type="entry name" value="NAPRTase_A"/>
    <property type="match status" value="1"/>
</dbReference>
<keyword evidence="7 9" id="KW-0808">Transferase</keyword>
<evidence type="ECO:0000256" key="2">
    <source>
        <dbReference type="ARBA" id="ARBA00010897"/>
    </source>
</evidence>
<dbReference type="GO" id="GO:0004516">
    <property type="term" value="F:nicotinate phosphoribosyltransferase activity"/>
    <property type="evidence" value="ECO:0007669"/>
    <property type="project" value="UniProtKB-UniRule"/>
</dbReference>
<dbReference type="PIRSF" id="PIRSF000484">
    <property type="entry name" value="NAPRT"/>
    <property type="match status" value="1"/>
</dbReference>
<evidence type="ECO:0000256" key="4">
    <source>
        <dbReference type="ARBA" id="ARBA00022553"/>
    </source>
</evidence>
<dbReference type="GO" id="GO:0047280">
    <property type="term" value="F:nicotinamide phosphoribosyltransferase activity"/>
    <property type="evidence" value="ECO:0007669"/>
    <property type="project" value="UniProtKB-ARBA"/>
</dbReference>
<protein>
    <recommendedName>
        <fullName evidence="3 9">Nicotinate phosphoribosyltransferase</fullName>
        <ecNumber evidence="3 9">6.3.4.21</ecNumber>
    </recommendedName>
</protein>
<feature type="domain" description="Nicotinate/nicotinamide phosphoribosyltransferase" evidence="10">
    <location>
        <begin position="151"/>
        <end position="315"/>
    </location>
</feature>
<dbReference type="InterPro" id="IPR041525">
    <property type="entry name" value="N/Namide_PRibTrfase"/>
</dbReference>
<evidence type="ECO:0000256" key="7">
    <source>
        <dbReference type="ARBA" id="ARBA00022679"/>
    </source>
</evidence>
<dbReference type="PANTHER" id="PTHR11098">
    <property type="entry name" value="NICOTINATE PHOSPHORIBOSYLTRANSFERASE"/>
    <property type="match status" value="1"/>
</dbReference>
<reference evidence="13" key="2">
    <citation type="submission" date="2020-09" db="EMBL/GenBank/DDBJ databases">
        <authorList>
            <person name="Sun Q."/>
            <person name="Zhou Y."/>
        </authorList>
    </citation>
    <scope>NUCLEOTIDE SEQUENCE</scope>
    <source>
        <strain evidence="13">CGMCC 1.12181</strain>
    </source>
</reference>
<sequence length="469" mass="51788">MLNITGNYTDLYQISMAQVYFHENKHLNPAVFDYFFRKNPFQGGYTVFAGLGTLLNALESLRFSEDDLRFLANQGFKADFLGYLADFRFTGTLKSCHEGDLVFPGAPVVTVHADLIEAQLIETLLLNTLNFQSLIATKAARIRSVAGVAALLDFGLRRAQGAGGYYASRAAVIGGFNGTSHVKAAQDFEVPAVGTMAHSFVQSYDNELSAFRAFAEDQPNNTVLLVDSYDTLKSGVPNAITVGLEMAARGHSLKAIRLDSGDLAYLSKQSRQMLDSAGLHHVKIAASNQLDEHVIKSLQEQQAPIDIFGVGTSLVIGRPDGALDGVYKLAQYRDKPRIKLSENTAKMTLPGHKQVLRLYNSQNQPIGADVVTLADETKPDIMLHSFEPFKSMDLHKLTAKPLLKPVMKAGQCCETQPTLKDIADHVQFQLTQMPQDYRRFDNPHEYKVGLSPGLKHQRDSLAQQLRRQA</sequence>
<feature type="domain" description="Nicotinate phosphoribosyltransferase N-terminal" evidence="11">
    <location>
        <begin position="9"/>
        <end position="130"/>
    </location>
</feature>
<dbReference type="NCBIfam" id="TIGR01513">
    <property type="entry name" value="NAPRTase_put"/>
    <property type="match status" value="1"/>
</dbReference>
<comment type="pathway">
    <text evidence="1 9">Cofactor biosynthesis; NAD(+) biosynthesis; nicotinate D-ribonucleotide from nicotinate: step 1/1.</text>
</comment>
<evidence type="ECO:0000259" key="11">
    <source>
        <dbReference type="Pfam" id="PF17767"/>
    </source>
</evidence>
<dbReference type="GO" id="GO:0034355">
    <property type="term" value="P:NAD+ biosynthetic process via the salvage pathway"/>
    <property type="evidence" value="ECO:0007669"/>
    <property type="project" value="TreeGrafter"/>
</dbReference>
<comment type="similarity">
    <text evidence="2 9">Belongs to the NAPRTase family.</text>
</comment>
<dbReference type="SUPFAM" id="SSF54675">
    <property type="entry name" value="Nicotinate/Quinolinate PRTase N-terminal domain-like"/>
    <property type="match status" value="1"/>
</dbReference>
<dbReference type="InterPro" id="IPR040727">
    <property type="entry name" value="NAPRTase_N"/>
</dbReference>
<organism evidence="13 14">
    <name type="scientific">Marinicella pacifica</name>
    <dbReference type="NCBI Taxonomy" id="1171543"/>
    <lineage>
        <taxon>Bacteria</taxon>
        <taxon>Pseudomonadati</taxon>
        <taxon>Pseudomonadota</taxon>
        <taxon>Gammaproteobacteria</taxon>
        <taxon>Lysobacterales</taxon>
        <taxon>Marinicellaceae</taxon>
        <taxon>Marinicella</taxon>
    </lineage>
</organism>
<evidence type="ECO:0000256" key="3">
    <source>
        <dbReference type="ARBA" id="ARBA00013236"/>
    </source>
</evidence>
<accession>A0A917CYD0</accession>
<dbReference type="RefSeq" id="WP_188365739.1">
    <property type="nucleotide sequence ID" value="NZ_BAABJF010000024.1"/>
</dbReference>
<comment type="PTM">
    <text evidence="9">Transiently phosphorylated on a His residue during the reaction cycle. Phosphorylation strongly increases the affinity for substrates and increases the rate of nicotinate D-ribonucleotide production. Dephosphorylation regenerates the low-affinity form of the enzyme, leading to product release.</text>
</comment>
<dbReference type="InterPro" id="IPR006405">
    <property type="entry name" value="Nic_PRibTrfase_pncB"/>
</dbReference>
<keyword evidence="13" id="KW-0328">Glycosyltransferase</keyword>
<keyword evidence="5 9" id="KW-0436">Ligase</keyword>
<evidence type="ECO:0000256" key="8">
    <source>
        <dbReference type="ARBA" id="ARBA00048668"/>
    </source>
</evidence>
<dbReference type="EMBL" id="BMEO01000011">
    <property type="protein sequence ID" value="GGF99843.1"/>
    <property type="molecule type" value="Genomic_DNA"/>
</dbReference>
<dbReference type="Proteomes" id="UP000605253">
    <property type="component" value="Unassembled WGS sequence"/>
</dbReference>
<proteinExistence type="inferred from homology"/>
<keyword evidence="6 9" id="KW-0662">Pyridine nucleotide biosynthesis</keyword>
<evidence type="ECO:0000313" key="13">
    <source>
        <dbReference type="EMBL" id="GGF99843.1"/>
    </source>
</evidence>
<dbReference type="Gene3D" id="3.20.20.70">
    <property type="entry name" value="Aldolase class I"/>
    <property type="match status" value="1"/>
</dbReference>
<dbReference type="Pfam" id="PF17956">
    <property type="entry name" value="NAPRTase_C"/>
    <property type="match status" value="1"/>
</dbReference>
<dbReference type="EC" id="6.3.4.21" evidence="3 9"/>
<dbReference type="Pfam" id="PF04095">
    <property type="entry name" value="NAPRTase"/>
    <property type="match status" value="1"/>
</dbReference>
<evidence type="ECO:0000256" key="6">
    <source>
        <dbReference type="ARBA" id="ARBA00022642"/>
    </source>
</evidence>
<dbReference type="PANTHER" id="PTHR11098:SF1">
    <property type="entry name" value="NICOTINATE PHOSPHORIBOSYLTRANSFERASE"/>
    <property type="match status" value="1"/>
</dbReference>
<gene>
    <name evidence="13" type="ORF">GCM10011365_21350</name>
</gene>
<dbReference type="InterPro" id="IPR036068">
    <property type="entry name" value="Nicotinate_pribotase-like_C"/>
</dbReference>
<dbReference type="FunFam" id="3.20.20.70:FF:000076">
    <property type="entry name" value="Nicotinate phosphoribosyltransferase"/>
    <property type="match status" value="1"/>
</dbReference>
<dbReference type="GO" id="GO:0005829">
    <property type="term" value="C:cytosol"/>
    <property type="evidence" value="ECO:0007669"/>
    <property type="project" value="TreeGrafter"/>
</dbReference>
<comment type="function">
    <text evidence="9">Catalyzes the first step in the biosynthesis of NAD from nicotinic acid, the ATP-dependent synthesis of beta-nicotinate D-ribonucleotide from nicotinate and 5-phospho-D-ribose 1-phosphate.</text>
</comment>
<keyword evidence="4" id="KW-0597">Phosphoprotein</keyword>
<evidence type="ECO:0000259" key="10">
    <source>
        <dbReference type="Pfam" id="PF04095"/>
    </source>
</evidence>
<dbReference type="InterPro" id="IPR041619">
    <property type="entry name" value="NAPRTase_C"/>
</dbReference>
<dbReference type="InterPro" id="IPR013785">
    <property type="entry name" value="Aldolase_TIM"/>
</dbReference>
<comment type="catalytic activity">
    <reaction evidence="8 9">
        <text>5-phospho-alpha-D-ribose 1-diphosphate + nicotinate + ATP + H2O = nicotinate beta-D-ribonucleotide + ADP + phosphate + diphosphate</text>
        <dbReference type="Rhea" id="RHEA:36163"/>
        <dbReference type="ChEBI" id="CHEBI:15377"/>
        <dbReference type="ChEBI" id="CHEBI:30616"/>
        <dbReference type="ChEBI" id="CHEBI:32544"/>
        <dbReference type="ChEBI" id="CHEBI:33019"/>
        <dbReference type="ChEBI" id="CHEBI:43474"/>
        <dbReference type="ChEBI" id="CHEBI:57502"/>
        <dbReference type="ChEBI" id="CHEBI:58017"/>
        <dbReference type="ChEBI" id="CHEBI:456216"/>
        <dbReference type="EC" id="6.3.4.21"/>
    </reaction>
</comment>
<evidence type="ECO:0000256" key="1">
    <source>
        <dbReference type="ARBA" id="ARBA00004952"/>
    </source>
</evidence>
<evidence type="ECO:0000256" key="5">
    <source>
        <dbReference type="ARBA" id="ARBA00022598"/>
    </source>
</evidence>
<dbReference type="NCBIfam" id="NF006695">
    <property type="entry name" value="PRK09243.1-2"/>
    <property type="match status" value="1"/>
</dbReference>
<evidence type="ECO:0000313" key="14">
    <source>
        <dbReference type="Proteomes" id="UP000605253"/>
    </source>
</evidence>
<dbReference type="Pfam" id="PF17767">
    <property type="entry name" value="NAPRTase_N"/>
    <property type="match status" value="1"/>
</dbReference>
<dbReference type="SUPFAM" id="SSF51690">
    <property type="entry name" value="Nicotinate/Quinolinate PRTase C-terminal domain-like"/>
    <property type="match status" value="1"/>
</dbReference>
<dbReference type="Gene3D" id="3.20.140.10">
    <property type="entry name" value="nicotinate phosphoribosyltransferase"/>
    <property type="match status" value="1"/>
</dbReference>